<name>A0A9D1RXX8_9FIRM</name>
<dbReference type="NCBIfam" id="TIGR02227">
    <property type="entry name" value="sigpep_I_bact"/>
    <property type="match status" value="1"/>
</dbReference>
<evidence type="ECO:0000256" key="3">
    <source>
        <dbReference type="ARBA" id="ARBA00009370"/>
    </source>
</evidence>
<feature type="transmembrane region" description="Helical" evidence="8">
    <location>
        <begin position="24"/>
        <end position="46"/>
    </location>
</feature>
<sequence length="188" mass="20607">MEEKQQPKQKKKKEEEPQTLSQSLFGWLQAVVPVIIGIILVFTFVGRLTPVDGDSMNPTLHHGDMLVVAGLGYIPKNGDIIVLTKYFEDVQGPIVKRVIAVGGQTVQIDYEAGTVTVDGQVVDESYIKEPMIRQSWQRIDTITVPEGSVFVMGDNRNISNDSRNPALGTVDVRYILGEVVGTLPSLGA</sequence>
<dbReference type="InterPro" id="IPR036286">
    <property type="entry name" value="LexA/Signal_pep-like_sf"/>
</dbReference>
<dbReference type="InterPro" id="IPR019757">
    <property type="entry name" value="Pept_S26A_signal_pept_1_Lys-AS"/>
</dbReference>
<dbReference type="SUPFAM" id="SSF51306">
    <property type="entry name" value="LexA/Signal peptidase"/>
    <property type="match status" value="1"/>
</dbReference>
<dbReference type="EMBL" id="DXGA01000206">
    <property type="protein sequence ID" value="HIW94747.1"/>
    <property type="molecule type" value="Genomic_DNA"/>
</dbReference>
<dbReference type="PANTHER" id="PTHR43390">
    <property type="entry name" value="SIGNAL PEPTIDASE I"/>
    <property type="match status" value="1"/>
</dbReference>
<dbReference type="PANTHER" id="PTHR43390:SF1">
    <property type="entry name" value="CHLOROPLAST PROCESSING PEPTIDASE"/>
    <property type="match status" value="1"/>
</dbReference>
<reference evidence="11" key="2">
    <citation type="submission" date="2021-04" db="EMBL/GenBank/DDBJ databases">
        <authorList>
            <person name="Gilroy R."/>
        </authorList>
    </citation>
    <scope>NUCLEOTIDE SEQUENCE</scope>
    <source>
        <strain evidence="11">ChiGjej6B6-1540</strain>
    </source>
</reference>
<dbReference type="PROSITE" id="PS00760">
    <property type="entry name" value="SPASE_I_2"/>
    <property type="match status" value="1"/>
</dbReference>
<proteinExistence type="inferred from homology"/>
<evidence type="ECO:0000256" key="8">
    <source>
        <dbReference type="RuleBase" id="RU003993"/>
    </source>
</evidence>
<comment type="subcellular location">
    <subcellularLocation>
        <location evidence="2">Cell membrane</location>
        <topology evidence="2">Single-pass type II membrane protein</topology>
    </subcellularLocation>
    <subcellularLocation>
        <location evidence="9">Membrane</location>
        <topology evidence="9">Single-pass type II membrane protein</topology>
    </subcellularLocation>
</comment>
<dbReference type="InterPro" id="IPR019533">
    <property type="entry name" value="Peptidase_S26"/>
</dbReference>
<evidence type="ECO:0000313" key="11">
    <source>
        <dbReference type="EMBL" id="HIW94747.1"/>
    </source>
</evidence>
<dbReference type="CDD" id="cd06530">
    <property type="entry name" value="S26_SPase_I"/>
    <property type="match status" value="1"/>
</dbReference>
<evidence type="ECO:0000256" key="5">
    <source>
        <dbReference type="ARBA" id="ARBA00022670"/>
    </source>
</evidence>
<evidence type="ECO:0000313" key="12">
    <source>
        <dbReference type="Proteomes" id="UP000824192"/>
    </source>
</evidence>
<keyword evidence="6 8" id="KW-0378">Hydrolase</keyword>
<accession>A0A9D1RXX8</accession>
<feature type="active site" evidence="7">
    <location>
        <position position="55"/>
    </location>
</feature>
<evidence type="ECO:0000256" key="2">
    <source>
        <dbReference type="ARBA" id="ARBA00004401"/>
    </source>
</evidence>
<dbReference type="AlphaFoldDB" id="A0A9D1RXX8"/>
<comment type="similarity">
    <text evidence="3 9">Belongs to the peptidase S26 family.</text>
</comment>
<dbReference type="PROSITE" id="PS00501">
    <property type="entry name" value="SPASE_I_1"/>
    <property type="match status" value="1"/>
</dbReference>
<feature type="active site" evidence="7">
    <location>
        <position position="96"/>
    </location>
</feature>
<dbReference type="EC" id="3.4.21.89" evidence="4 8"/>
<evidence type="ECO:0000256" key="4">
    <source>
        <dbReference type="ARBA" id="ARBA00013208"/>
    </source>
</evidence>
<dbReference type="InterPro" id="IPR019756">
    <property type="entry name" value="Pept_S26A_signal_pept_1_Ser-AS"/>
</dbReference>
<dbReference type="InterPro" id="IPR019758">
    <property type="entry name" value="Pept_S26A_signal_pept_1_CS"/>
</dbReference>
<comment type="caution">
    <text evidence="11">The sequence shown here is derived from an EMBL/GenBank/DDBJ whole genome shotgun (WGS) entry which is preliminary data.</text>
</comment>
<keyword evidence="8" id="KW-0812">Transmembrane</keyword>
<dbReference type="PRINTS" id="PR00727">
    <property type="entry name" value="LEADERPTASE"/>
</dbReference>
<dbReference type="PROSITE" id="PS00761">
    <property type="entry name" value="SPASE_I_3"/>
    <property type="match status" value="1"/>
</dbReference>
<dbReference type="GO" id="GO:0009003">
    <property type="term" value="F:signal peptidase activity"/>
    <property type="evidence" value="ECO:0007669"/>
    <property type="project" value="UniProtKB-EC"/>
</dbReference>
<keyword evidence="8" id="KW-1133">Transmembrane helix</keyword>
<comment type="catalytic activity">
    <reaction evidence="1 8">
        <text>Cleavage of hydrophobic, N-terminal signal or leader sequences from secreted and periplasmic proteins.</text>
        <dbReference type="EC" id="3.4.21.89"/>
    </reaction>
</comment>
<dbReference type="GO" id="GO:0005886">
    <property type="term" value="C:plasma membrane"/>
    <property type="evidence" value="ECO:0007669"/>
    <property type="project" value="UniProtKB-SubCell"/>
</dbReference>
<dbReference type="Proteomes" id="UP000824192">
    <property type="component" value="Unassembled WGS sequence"/>
</dbReference>
<dbReference type="Pfam" id="PF10502">
    <property type="entry name" value="Peptidase_S26"/>
    <property type="match status" value="1"/>
</dbReference>
<evidence type="ECO:0000256" key="7">
    <source>
        <dbReference type="PIRSR" id="PIRSR600223-1"/>
    </source>
</evidence>
<dbReference type="GO" id="GO:0006465">
    <property type="term" value="P:signal peptide processing"/>
    <property type="evidence" value="ECO:0007669"/>
    <property type="project" value="InterPro"/>
</dbReference>
<dbReference type="GO" id="GO:0004252">
    <property type="term" value="F:serine-type endopeptidase activity"/>
    <property type="evidence" value="ECO:0007669"/>
    <property type="project" value="InterPro"/>
</dbReference>
<dbReference type="Gene3D" id="2.10.109.10">
    <property type="entry name" value="Umud Fragment, subunit A"/>
    <property type="match status" value="1"/>
</dbReference>
<dbReference type="InterPro" id="IPR000223">
    <property type="entry name" value="Pept_S26A_signal_pept_1"/>
</dbReference>
<evidence type="ECO:0000256" key="9">
    <source>
        <dbReference type="RuleBase" id="RU362042"/>
    </source>
</evidence>
<keyword evidence="5 8" id="KW-0645">Protease</keyword>
<feature type="domain" description="Peptidase S26" evidence="10">
    <location>
        <begin position="26"/>
        <end position="180"/>
    </location>
</feature>
<evidence type="ECO:0000256" key="6">
    <source>
        <dbReference type="ARBA" id="ARBA00022801"/>
    </source>
</evidence>
<keyword evidence="8" id="KW-0472">Membrane</keyword>
<gene>
    <name evidence="11" type="primary">lepB</name>
    <name evidence="11" type="ORF">H9868_09470</name>
</gene>
<evidence type="ECO:0000259" key="10">
    <source>
        <dbReference type="Pfam" id="PF10502"/>
    </source>
</evidence>
<protein>
    <recommendedName>
        <fullName evidence="4 8">Signal peptidase I</fullName>
        <ecNumber evidence="4 8">3.4.21.89</ecNumber>
    </recommendedName>
</protein>
<organism evidence="11 12">
    <name type="scientific">Candidatus Flavonifractor merdipullorum</name>
    <dbReference type="NCBI Taxonomy" id="2838590"/>
    <lineage>
        <taxon>Bacteria</taxon>
        <taxon>Bacillati</taxon>
        <taxon>Bacillota</taxon>
        <taxon>Clostridia</taxon>
        <taxon>Eubacteriales</taxon>
        <taxon>Oscillospiraceae</taxon>
        <taxon>Flavonifractor</taxon>
    </lineage>
</organism>
<reference evidence="11" key="1">
    <citation type="journal article" date="2021" name="PeerJ">
        <title>Extensive microbial diversity within the chicken gut microbiome revealed by metagenomics and culture.</title>
        <authorList>
            <person name="Gilroy R."/>
            <person name="Ravi A."/>
            <person name="Getino M."/>
            <person name="Pursley I."/>
            <person name="Horton D.L."/>
            <person name="Alikhan N.F."/>
            <person name="Baker D."/>
            <person name="Gharbi K."/>
            <person name="Hall N."/>
            <person name="Watson M."/>
            <person name="Adriaenssens E.M."/>
            <person name="Foster-Nyarko E."/>
            <person name="Jarju S."/>
            <person name="Secka A."/>
            <person name="Antonio M."/>
            <person name="Oren A."/>
            <person name="Chaudhuri R.R."/>
            <person name="La Ragione R."/>
            <person name="Hildebrand F."/>
            <person name="Pallen M.J."/>
        </authorList>
    </citation>
    <scope>NUCLEOTIDE SEQUENCE</scope>
    <source>
        <strain evidence="11">ChiGjej6B6-1540</strain>
    </source>
</reference>
<evidence type="ECO:0000256" key="1">
    <source>
        <dbReference type="ARBA" id="ARBA00000677"/>
    </source>
</evidence>